<dbReference type="EC" id="2.7.13.3" evidence="3"/>
<dbReference type="Gene3D" id="1.10.287.130">
    <property type="match status" value="1"/>
</dbReference>
<dbReference type="GO" id="GO:0005886">
    <property type="term" value="C:plasma membrane"/>
    <property type="evidence" value="ECO:0007669"/>
    <property type="project" value="UniProtKB-SubCell"/>
</dbReference>
<evidence type="ECO:0000313" key="16">
    <source>
        <dbReference type="EMBL" id="OAI14446.1"/>
    </source>
</evidence>
<evidence type="ECO:0000256" key="14">
    <source>
        <dbReference type="SAM" id="Phobius"/>
    </source>
</evidence>
<keyword evidence="13" id="KW-0902">Two-component regulatory system</keyword>
<evidence type="ECO:0000256" key="1">
    <source>
        <dbReference type="ARBA" id="ARBA00000085"/>
    </source>
</evidence>
<evidence type="ECO:0000256" key="3">
    <source>
        <dbReference type="ARBA" id="ARBA00012438"/>
    </source>
</evidence>
<comment type="catalytic activity">
    <reaction evidence="1">
        <text>ATP + protein L-histidine = ADP + protein N-phospho-L-histidine.</text>
        <dbReference type="EC" id="2.7.13.3"/>
    </reaction>
</comment>
<dbReference type="Proteomes" id="UP000077628">
    <property type="component" value="Unassembled WGS sequence"/>
</dbReference>
<dbReference type="SMART" id="SM00388">
    <property type="entry name" value="HisKA"/>
    <property type="match status" value="1"/>
</dbReference>
<organism evidence="16 17">
    <name type="scientific">Methylomonas koyamae</name>
    <dbReference type="NCBI Taxonomy" id="702114"/>
    <lineage>
        <taxon>Bacteria</taxon>
        <taxon>Pseudomonadati</taxon>
        <taxon>Pseudomonadota</taxon>
        <taxon>Gammaproteobacteria</taxon>
        <taxon>Methylococcales</taxon>
        <taxon>Methylococcaceae</taxon>
        <taxon>Methylomonas</taxon>
    </lineage>
</organism>
<dbReference type="Gene3D" id="3.30.565.10">
    <property type="entry name" value="Histidine kinase-like ATPase, C-terminal domain"/>
    <property type="match status" value="1"/>
</dbReference>
<comment type="subcellular location">
    <subcellularLocation>
        <location evidence="2">Cell membrane</location>
    </subcellularLocation>
</comment>
<proteinExistence type="predicted"/>
<dbReference type="EMBL" id="LUUK01000200">
    <property type="protein sequence ID" value="OAI14446.1"/>
    <property type="molecule type" value="Genomic_DNA"/>
</dbReference>
<dbReference type="InterPro" id="IPR036097">
    <property type="entry name" value="HisK_dim/P_sf"/>
</dbReference>
<accession>A0A177N8R6</accession>
<evidence type="ECO:0000313" key="17">
    <source>
        <dbReference type="Proteomes" id="UP000077628"/>
    </source>
</evidence>
<dbReference type="Pfam" id="PF02518">
    <property type="entry name" value="HATPase_c"/>
    <property type="match status" value="1"/>
</dbReference>
<keyword evidence="14" id="KW-0472">Membrane</keyword>
<dbReference type="InterPro" id="IPR014310">
    <property type="entry name" value="Sig_transdc_His_kinase_PhoR"/>
</dbReference>
<keyword evidence="6" id="KW-0597">Phosphoprotein</keyword>
<dbReference type="InterPro" id="IPR003661">
    <property type="entry name" value="HisK_dim/P_dom"/>
</dbReference>
<keyword evidence="4" id="KW-0813">Transport</keyword>
<protein>
    <recommendedName>
        <fullName evidence="3">histidine kinase</fullName>
        <ecNumber evidence="3">2.7.13.3</ecNumber>
    </recommendedName>
</protein>
<dbReference type="Pfam" id="PF11808">
    <property type="entry name" value="PhoR"/>
    <property type="match status" value="1"/>
</dbReference>
<dbReference type="NCBIfam" id="TIGR02966">
    <property type="entry name" value="phoR_proteo"/>
    <property type="match status" value="1"/>
</dbReference>
<dbReference type="GO" id="GO:0000155">
    <property type="term" value="F:phosphorelay sensor kinase activity"/>
    <property type="evidence" value="ECO:0007669"/>
    <property type="project" value="InterPro"/>
</dbReference>
<dbReference type="SMART" id="SM00387">
    <property type="entry name" value="HATPase_c"/>
    <property type="match status" value="1"/>
</dbReference>
<feature type="transmembrane region" description="Helical" evidence="14">
    <location>
        <begin position="12"/>
        <end position="40"/>
    </location>
</feature>
<dbReference type="PANTHER" id="PTHR45453:SF1">
    <property type="entry name" value="PHOSPHATE REGULON SENSOR PROTEIN PHOR"/>
    <property type="match status" value="1"/>
</dbReference>
<evidence type="ECO:0000256" key="13">
    <source>
        <dbReference type="ARBA" id="ARBA00023012"/>
    </source>
</evidence>
<keyword evidence="17" id="KW-1185">Reference proteome</keyword>
<evidence type="ECO:0000256" key="5">
    <source>
        <dbReference type="ARBA" id="ARBA00022475"/>
    </source>
</evidence>
<reference evidence="17" key="1">
    <citation type="submission" date="2016-03" db="EMBL/GenBank/DDBJ databases">
        <authorList>
            <person name="Heylen K."/>
            <person name="De Vos P."/>
            <person name="Vekeman B."/>
        </authorList>
    </citation>
    <scope>NUCLEOTIDE SEQUENCE [LARGE SCALE GENOMIC DNA]</scope>
    <source>
        <strain evidence="17">R-45383</strain>
    </source>
</reference>
<evidence type="ECO:0000256" key="6">
    <source>
        <dbReference type="ARBA" id="ARBA00022553"/>
    </source>
</evidence>
<dbReference type="GO" id="GO:0004721">
    <property type="term" value="F:phosphoprotein phosphatase activity"/>
    <property type="evidence" value="ECO:0007669"/>
    <property type="project" value="InterPro"/>
</dbReference>
<dbReference type="InterPro" id="IPR050351">
    <property type="entry name" value="BphY/WalK/GraS-like"/>
</dbReference>
<dbReference type="InterPro" id="IPR021766">
    <property type="entry name" value="PhoR_N"/>
</dbReference>
<dbReference type="GO" id="GO:0016036">
    <property type="term" value="P:cellular response to phosphate starvation"/>
    <property type="evidence" value="ECO:0007669"/>
    <property type="project" value="TreeGrafter"/>
</dbReference>
<feature type="domain" description="Histidine kinase" evidence="15">
    <location>
        <begin position="208"/>
        <end position="422"/>
    </location>
</feature>
<dbReference type="InterPro" id="IPR035965">
    <property type="entry name" value="PAS-like_dom_sf"/>
</dbReference>
<dbReference type="InterPro" id="IPR005467">
    <property type="entry name" value="His_kinase_dom"/>
</dbReference>
<evidence type="ECO:0000256" key="4">
    <source>
        <dbReference type="ARBA" id="ARBA00022448"/>
    </source>
</evidence>
<dbReference type="Pfam" id="PF00512">
    <property type="entry name" value="HisKA"/>
    <property type="match status" value="1"/>
</dbReference>
<evidence type="ECO:0000256" key="10">
    <source>
        <dbReference type="ARBA" id="ARBA00022777"/>
    </source>
</evidence>
<evidence type="ECO:0000256" key="12">
    <source>
        <dbReference type="ARBA" id="ARBA00022989"/>
    </source>
</evidence>
<keyword evidence="10 16" id="KW-0418">Kinase</keyword>
<dbReference type="InterPro" id="IPR036890">
    <property type="entry name" value="HATPase_C_sf"/>
</dbReference>
<keyword evidence="12 14" id="KW-1133">Transmembrane helix</keyword>
<name>A0A177N8R6_9GAMM</name>
<comment type="caution">
    <text evidence="16">The sequence shown here is derived from an EMBL/GenBank/DDBJ whole genome shotgun (WGS) entry which is preliminary data.</text>
</comment>
<evidence type="ECO:0000256" key="9">
    <source>
        <dbReference type="ARBA" id="ARBA00022741"/>
    </source>
</evidence>
<dbReference type="FunFam" id="1.10.287.130:FF:000001">
    <property type="entry name" value="Two-component sensor histidine kinase"/>
    <property type="match status" value="1"/>
</dbReference>
<dbReference type="AlphaFoldDB" id="A0A177N8R6"/>
<dbReference type="SUPFAM" id="SSF55874">
    <property type="entry name" value="ATPase domain of HSP90 chaperone/DNA topoisomerase II/histidine kinase"/>
    <property type="match status" value="1"/>
</dbReference>
<gene>
    <name evidence="16" type="ORF">A1355_12495</name>
</gene>
<evidence type="ECO:0000256" key="8">
    <source>
        <dbReference type="ARBA" id="ARBA00022692"/>
    </source>
</evidence>
<evidence type="ECO:0000256" key="7">
    <source>
        <dbReference type="ARBA" id="ARBA00022679"/>
    </source>
</evidence>
<keyword evidence="8 14" id="KW-0812">Transmembrane</keyword>
<evidence type="ECO:0000256" key="2">
    <source>
        <dbReference type="ARBA" id="ARBA00004236"/>
    </source>
</evidence>
<evidence type="ECO:0000256" key="11">
    <source>
        <dbReference type="ARBA" id="ARBA00022840"/>
    </source>
</evidence>
<keyword evidence="9" id="KW-0547">Nucleotide-binding</keyword>
<keyword evidence="5" id="KW-1003">Cell membrane</keyword>
<dbReference type="SUPFAM" id="SSF55785">
    <property type="entry name" value="PYP-like sensor domain (PAS domain)"/>
    <property type="match status" value="1"/>
</dbReference>
<dbReference type="GO" id="GO:0005524">
    <property type="term" value="F:ATP binding"/>
    <property type="evidence" value="ECO:0007669"/>
    <property type="project" value="UniProtKB-KW"/>
</dbReference>
<dbReference type="InterPro" id="IPR004358">
    <property type="entry name" value="Sig_transdc_His_kin-like_C"/>
</dbReference>
<keyword evidence="11" id="KW-0067">ATP-binding</keyword>
<dbReference type="OrthoDB" id="9813151at2"/>
<dbReference type="STRING" id="702114.A1355_12495"/>
<dbReference type="RefSeq" id="WP_064030988.1">
    <property type="nucleotide sequence ID" value="NZ_LUUK01000200.1"/>
</dbReference>
<dbReference type="PANTHER" id="PTHR45453">
    <property type="entry name" value="PHOSPHATE REGULON SENSOR PROTEIN PHOR"/>
    <property type="match status" value="1"/>
</dbReference>
<dbReference type="SUPFAM" id="SSF47384">
    <property type="entry name" value="Homodimeric domain of signal transducing histidine kinase"/>
    <property type="match status" value="1"/>
</dbReference>
<keyword evidence="7" id="KW-0808">Transferase</keyword>
<dbReference type="PROSITE" id="PS50109">
    <property type="entry name" value="HIS_KIN"/>
    <property type="match status" value="1"/>
</dbReference>
<dbReference type="CDD" id="cd00082">
    <property type="entry name" value="HisKA"/>
    <property type="match status" value="1"/>
</dbReference>
<sequence length="424" mass="48494">MQRWQRELNIVIGLLIPTLLISVFFGHLTELLLAVTLLLLTKQTISINRLERWLSQGGVGERTNFKGIWGDIYYHLYKIRRSQKRRKKKLGKMLDRFRKSTDALPDAVVVLGSYGEIEWSNKVAHEFLGLKKSDTGHRIPNLVRHPLFIQYLKDQDYRQKISIPSPVNENLILQIGIVPYGNGLRLLMAQDITHLKAIERMRTDFVANVSHELRTPLTVLRGYLETLQEMENGPSVYTRSFQNMSAQTERMQMLIDDLLLLARLESKAKKSECVQIADLLGQVCHESDLLEKDERRVTLSLASTANLRGDALELRGAFSNLLGNALKYSPPRSPVHVRWDNLPDGSVYLEVEDFGQGIANHEIPRITERFYRADVKRNQKIAGTGLGLAIVKHVLVRHDAKLEIESQLGKGSRFRCVFPKQRLC</sequence>
<dbReference type="InterPro" id="IPR003594">
    <property type="entry name" value="HATPase_dom"/>
</dbReference>
<dbReference type="PRINTS" id="PR00344">
    <property type="entry name" value="BCTRLSENSOR"/>
</dbReference>
<evidence type="ECO:0000259" key="15">
    <source>
        <dbReference type="PROSITE" id="PS50109"/>
    </source>
</evidence>